<dbReference type="InterPro" id="IPR007648">
    <property type="entry name" value="ATPase_inhibitor_mt"/>
</dbReference>
<evidence type="ECO:0000256" key="4">
    <source>
        <dbReference type="RuleBase" id="RU368087"/>
    </source>
</evidence>
<dbReference type="Pfam" id="PF04568">
    <property type="entry name" value="IATP"/>
    <property type="match status" value="1"/>
</dbReference>
<evidence type="ECO:0000256" key="2">
    <source>
        <dbReference type="ARBA" id="ARBA00010901"/>
    </source>
</evidence>
<sequence length="90" mass="9960">MFRTSLVKAARPSQRLFSTSMRVMAAGDTGAVRPGGVRSGDAFTKREQASEELYIREEEKIKYENPTSHPPYSIQRGGGPKTQPTTRTNS</sequence>
<evidence type="ECO:0000256" key="3">
    <source>
        <dbReference type="ARBA" id="ARBA00023128"/>
    </source>
</evidence>
<accession>A0A9W4XYH5</accession>
<dbReference type="OrthoDB" id="5532350at2759"/>
<protein>
    <recommendedName>
        <fullName evidence="4">ATPase inhibitor, mitochondrial</fullName>
    </recommendedName>
</protein>
<dbReference type="Gene3D" id="1.20.5.500">
    <property type="entry name" value="Single helix bin"/>
    <property type="match status" value="1"/>
</dbReference>
<reference evidence="6" key="1">
    <citation type="submission" date="2023-01" db="EMBL/GenBank/DDBJ databases">
        <authorList>
            <person name="Van Ghelder C."/>
            <person name="Rancurel C."/>
        </authorList>
    </citation>
    <scope>NUCLEOTIDE SEQUENCE</scope>
    <source>
        <strain evidence="6">CNCM I-4278</strain>
    </source>
</reference>
<proteinExistence type="inferred from homology"/>
<comment type="caution">
    <text evidence="6">The sequence shown here is derived from an EMBL/GenBank/DDBJ whole genome shotgun (WGS) entry which is preliminary data.</text>
</comment>
<dbReference type="GO" id="GO:0042030">
    <property type="term" value="F:ATPase inhibitor activity"/>
    <property type="evidence" value="ECO:0007669"/>
    <property type="project" value="InterPro"/>
</dbReference>
<evidence type="ECO:0000313" key="6">
    <source>
        <dbReference type="EMBL" id="CAI6339712.1"/>
    </source>
</evidence>
<name>A0A9W4XYH5_9PLEO</name>
<comment type="similarity">
    <text evidence="2 4">Belongs to the ATPase inhibitor family.</text>
</comment>
<keyword evidence="3" id="KW-0496">Mitochondrion</keyword>
<dbReference type="Proteomes" id="UP001152607">
    <property type="component" value="Unassembled WGS sequence"/>
</dbReference>
<gene>
    <name evidence="6" type="ORF">PDIGIT_LOCUS12875</name>
</gene>
<keyword evidence="7" id="KW-1185">Reference proteome</keyword>
<comment type="subcellular location">
    <subcellularLocation>
        <location evidence="1">Mitochondrion</location>
    </subcellularLocation>
</comment>
<organism evidence="6 7">
    <name type="scientific">Periconia digitata</name>
    <dbReference type="NCBI Taxonomy" id="1303443"/>
    <lineage>
        <taxon>Eukaryota</taxon>
        <taxon>Fungi</taxon>
        <taxon>Dikarya</taxon>
        <taxon>Ascomycota</taxon>
        <taxon>Pezizomycotina</taxon>
        <taxon>Dothideomycetes</taxon>
        <taxon>Pleosporomycetidae</taxon>
        <taxon>Pleosporales</taxon>
        <taxon>Massarineae</taxon>
        <taxon>Periconiaceae</taxon>
        <taxon>Periconia</taxon>
    </lineage>
</organism>
<comment type="function">
    <text evidence="4">Inhibits the enzyme activity of ATPase.</text>
</comment>
<dbReference type="AlphaFoldDB" id="A0A9W4XYH5"/>
<evidence type="ECO:0000256" key="1">
    <source>
        <dbReference type="ARBA" id="ARBA00004173"/>
    </source>
</evidence>
<dbReference type="EMBL" id="CAOQHR010000009">
    <property type="protein sequence ID" value="CAI6339712.1"/>
    <property type="molecule type" value="Genomic_DNA"/>
</dbReference>
<feature type="compositionally biased region" description="Basic and acidic residues" evidence="5">
    <location>
        <begin position="49"/>
        <end position="63"/>
    </location>
</feature>
<evidence type="ECO:0000256" key="5">
    <source>
        <dbReference type="SAM" id="MobiDB-lite"/>
    </source>
</evidence>
<evidence type="ECO:0000313" key="7">
    <source>
        <dbReference type="Proteomes" id="UP001152607"/>
    </source>
</evidence>
<feature type="region of interest" description="Disordered" evidence="5">
    <location>
        <begin position="49"/>
        <end position="90"/>
    </location>
</feature>
<dbReference type="GO" id="GO:0005739">
    <property type="term" value="C:mitochondrion"/>
    <property type="evidence" value="ECO:0007669"/>
    <property type="project" value="UniProtKB-SubCell"/>
</dbReference>